<sequence length="109" mass="11991">MLGLEFKMEGVYPCTANGDAKYDVKMAQFAVWIQKACVAASTALIQGDIPANQRFILICHHVAQMIIGDASSRLDEKIVADEFKPLIGKKGSILNAQTLTGRTYQCRKD</sequence>
<organism evidence="1 2">
    <name type="scientific">Streblomastix strix</name>
    <dbReference type="NCBI Taxonomy" id="222440"/>
    <lineage>
        <taxon>Eukaryota</taxon>
        <taxon>Metamonada</taxon>
        <taxon>Preaxostyla</taxon>
        <taxon>Oxymonadida</taxon>
        <taxon>Streblomastigidae</taxon>
        <taxon>Streblomastix</taxon>
    </lineage>
</organism>
<accession>A0A5J4UUD6</accession>
<gene>
    <name evidence="1" type="ORF">EZS28_030686</name>
</gene>
<proteinExistence type="predicted"/>
<dbReference type="EMBL" id="SNRW01012466">
    <property type="protein sequence ID" value="KAA6373790.1"/>
    <property type="molecule type" value="Genomic_DNA"/>
</dbReference>
<name>A0A5J4UUD6_9EUKA</name>
<evidence type="ECO:0000313" key="2">
    <source>
        <dbReference type="Proteomes" id="UP000324800"/>
    </source>
</evidence>
<reference evidence="1 2" key="1">
    <citation type="submission" date="2019-03" db="EMBL/GenBank/DDBJ databases">
        <title>Single cell metagenomics reveals metabolic interactions within the superorganism composed of flagellate Streblomastix strix and complex community of Bacteroidetes bacteria on its surface.</title>
        <authorList>
            <person name="Treitli S.C."/>
            <person name="Kolisko M."/>
            <person name="Husnik F."/>
            <person name="Keeling P."/>
            <person name="Hampl V."/>
        </authorList>
    </citation>
    <scope>NUCLEOTIDE SEQUENCE [LARGE SCALE GENOMIC DNA]</scope>
    <source>
        <strain evidence="1">ST1C</strain>
    </source>
</reference>
<dbReference type="AlphaFoldDB" id="A0A5J4UUD6"/>
<dbReference type="Proteomes" id="UP000324800">
    <property type="component" value="Unassembled WGS sequence"/>
</dbReference>
<comment type="caution">
    <text evidence="1">The sequence shown here is derived from an EMBL/GenBank/DDBJ whole genome shotgun (WGS) entry which is preliminary data.</text>
</comment>
<evidence type="ECO:0000313" key="1">
    <source>
        <dbReference type="EMBL" id="KAA6373790.1"/>
    </source>
</evidence>
<protein>
    <submittedName>
        <fullName evidence="1">Uncharacterized protein</fullName>
    </submittedName>
</protein>